<name>T0KVK4_COLGC</name>
<dbReference type="OMA" id="CSEWAGL"/>
<dbReference type="Gene3D" id="1.20.1280.50">
    <property type="match status" value="1"/>
</dbReference>
<dbReference type="STRING" id="1237896.T0KVK4"/>
<dbReference type="OrthoDB" id="5273847at2759"/>
<evidence type="ECO:0000259" key="1">
    <source>
        <dbReference type="PROSITE" id="PS50181"/>
    </source>
</evidence>
<dbReference type="SUPFAM" id="SSF81383">
    <property type="entry name" value="F-box domain"/>
    <property type="match status" value="1"/>
</dbReference>
<dbReference type="InterPro" id="IPR001810">
    <property type="entry name" value="F-box_dom"/>
</dbReference>
<dbReference type="HOGENOM" id="CLU_012355_2_0_1"/>
<reference evidence="3" key="1">
    <citation type="journal article" date="2013" name="Mol. Plant Microbe Interact.">
        <title>Global aspects of pacC regulation of pathogenicity genes in Colletotrichum gloeosporioides as revealed by transcriptome analysis.</title>
        <authorList>
            <person name="Alkan N."/>
            <person name="Meng X."/>
            <person name="Friedlander G."/>
            <person name="Reuveni E."/>
            <person name="Sukno S."/>
            <person name="Sherman A."/>
            <person name="Thon M."/>
            <person name="Fluhr R."/>
            <person name="Prusky D."/>
        </authorList>
    </citation>
    <scope>NUCLEOTIDE SEQUENCE [LARGE SCALE GENOMIC DNA]</scope>
    <source>
        <strain evidence="3">Cg-14</strain>
    </source>
</reference>
<proteinExistence type="predicted"/>
<comment type="caution">
    <text evidence="2">The sequence shown here is derived from an EMBL/GenBank/DDBJ whole genome shotgun (WGS) entry which is preliminary data.</text>
</comment>
<protein>
    <recommendedName>
        <fullName evidence="1">F-box domain-containing protein</fullName>
    </recommendedName>
</protein>
<evidence type="ECO:0000313" key="2">
    <source>
        <dbReference type="EMBL" id="EQB56538.1"/>
    </source>
</evidence>
<feature type="domain" description="F-box" evidence="1">
    <location>
        <begin position="203"/>
        <end position="249"/>
    </location>
</feature>
<organism evidence="2 3">
    <name type="scientific">Colletotrichum gloeosporioides (strain Cg-14)</name>
    <name type="common">Anthracnose fungus</name>
    <name type="synonym">Glomerella cingulata</name>
    <dbReference type="NCBI Taxonomy" id="1237896"/>
    <lineage>
        <taxon>Eukaryota</taxon>
        <taxon>Fungi</taxon>
        <taxon>Dikarya</taxon>
        <taxon>Ascomycota</taxon>
        <taxon>Pezizomycotina</taxon>
        <taxon>Sordariomycetes</taxon>
        <taxon>Hypocreomycetidae</taxon>
        <taxon>Glomerellales</taxon>
        <taxon>Glomerellaceae</taxon>
        <taxon>Colletotrichum</taxon>
        <taxon>Colletotrichum gloeosporioides species complex</taxon>
    </lineage>
</organism>
<dbReference type="InterPro" id="IPR036047">
    <property type="entry name" value="F-box-like_dom_sf"/>
</dbReference>
<evidence type="ECO:0000313" key="3">
    <source>
        <dbReference type="Proteomes" id="UP000015530"/>
    </source>
</evidence>
<dbReference type="InterPro" id="IPR056021">
    <property type="entry name" value="DUF7600"/>
</dbReference>
<accession>T0KVK4</accession>
<dbReference type="EMBL" id="AMYD01000718">
    <property type="protein sequence ID" value="EQB56538.1"/>
    <property type="molecule type" value="Genomic_DNA"/>
</dbReference>
<dbReference type="Proteomes" id="UP000015530">
    <property type="component" value="Unassembled WGS sequence"/>
</dbReference>
<dbReference type="PROSITE" id="PS50181">
    <property type="entry name" value="FBOX"/>
    <property type="match status" value="1"/>
</dbReference>
<dbReference type="AlphaFoldDB" id="T0KVK4"/>
<gene>
    <name evidence="2" type="ORF">CGLO_03444</name>
</gene>
<dbReference type="Pfam" id="PF24539">
    <property type="entry name" value="DUF7600"/>
    <property type="match status" value="1"/>
</dbReference>
<sequence>MSPRICSCTLCGWVILDASGNASWLNQFRALSSSPKGVIITGVGLYVDPERGAFIAPVDSNGRWDDSSYESPDDDQFGAMGQGEVNERRGFVFHEACWDLLEQAFYPGQVPLKRLFRVCESLPFPANGVSISWGHDYEGPVLIDNEHRFPWEDRFSDREYMGPDPVLTTNPYDVPDIQSLLTEYPESPPSSTLSVSQSTTLARDVFFALPEELRSVIATCLPTLDVLNLRLASRAFWTMFNNQQFWASRFRDSSDRSWLFEARHSTETQNWRWLYRRTNNLRKDFGLQNRARVWCLAQKLVDILDFRWVEIGVSYSPCSDQRVEVSGEIWEQPVAGYSLFDKGCRLFERHCVTIPENLSQISVCSIQLGDMRYVTGLKLTTAAGDIRQIGYWATLEQSLEISDACGFILAVGSRGIQALQCIDSKSSTYHWIGCPERSPKTLRLNVGDRVADLDIAFDPVSLSPIFFAQ</sequence>